<dbReference type="Pfam" id="PF21953">
    <property type="entry name" value="NadN_nucleosid_C"/>
    <property type="match status" value="1"/>
</dbReference>
<dbReference type="AlphaFoldDB" id="A0A8H4PZ90"/>
<comment type="caution">
    <text evidence="5">The sequence shown here is derived from an EMBL/GenBank/DDBJ whole genome shotgun (WGS) entry which is preliminary data.</text>
</comment>
<evidence type="ECO:0000256" key="2">
    <source>
        <dbReference type="SAM" id="SignalP"/>
    </source>
</evidence>
<evidence type="ECO:0000313" key="6">
    <source>
        <dbReference type="Proteomes" id="UP000557566"/>
    </source>
</evidence>
<reference evidence="5 6" key="1">
    <citation type="journal article" date="2020" name="Genome Biol. Evol.">
        <title>A new high-quality draft genome assembly of the Chinese cordyceps Ophiocordyceps sinensis.</title>
        <authorList>
            <person name="Shu R."/>
            <person name="Zhang J."/>
            <person name="Meng Q."/>
            <person name="Zhang H."/>
            <person name="Zhou G."/>
            <person name="Li M."/>
            <person name="Wu P."/>
            <person name="Zhao Y."/>
            <person name="Chen C."/>
            <person name="Qin Q."/>
        </authorList>
    </citation>
    <scope>NUCLEOTIDE SEQUENCE [LARGE SCALE GENOMIC DNA]</scope>
    <source>
        <strain evidence="5 6">IOZ07</strain>
    </source>
</reference>
<dbReference type="InterPro" id="IPR041823">
    <property type="entry name" value="YHR202W_N"/>
</dbReference>
<dbReference type="PANTHER" id="PTHR11575:SF43">
    <property type="entry name" value="SER_THR PROTEIN PHOSPHATASE FAMILY (AFU_ORTHOLOGUE AFUA_3G04160)"/>
    <property type="match status" value="1"/>
</dbReference>
<dbReference type="PANTHER" id="PTHR11575">
    <property type="entry name" value="5'-NUCLEOTIDASE-RELATED"/>
    <property type="match status" value="1"/>
</dbReference>
<organism evidence="5 6">
    <name type="scientific">Ophiocordyceps sinensis</name>
    <dbReference type="NCBI Taxonomy" id="72228"/>
    <lineage>
        <taxon>Eukaryota</taxon>
        <taxon>Fungi</taxon>
        <taxon>Dikarya</taxon>
        <taxon>Ascomycota</taxon>
        <taxon>Pezizomycotina</taxon>
        <taxon>Sordariomycetes</taxon>
        <taxon>Hypocreomycetidae</taxon>
        <taxon>Hypocreales</taxon>
        <taxon>Ophiocordycipitaceae</taxon>
        <taxon>Ophiocordyceps</taxon>
    </lineage>
</organism>
<protein>
    <recommendedName>
        <fullName evidence="7">Calcineurin-like phosphoesterase domain-containing protein</fullName>
    </recommendedName>
</protein>
<keyword evidence="6" id="KW-1185">Reference proteome</keyword>
<proteinExistence type="predicted"/>
<feature type="chain" id="PRO_5034832948" description="Calcineurin-like phosphoesterase domain-containing protein" evidence="2">
    <location>
        <begin position="23"/>
        <end position="609"/>
    </location>
</feature>
<name>A0A8H4PZ90_9HYPO</name>
<dbReference type="InterPro" id="IPR029052">
    <property type="entry name" value="Metallo-depent_PP-like"/>
</dbReference>
<dbReference type="Gene3D" id="3.90.780.10">
    <property type="entry name" value="5'-Nucleotidase, C-terminal domain"/>
    <property type="match status" value="2"/>
</dbReference>
<evidence type="ECO:0000259" key="4">
    <source>
        <dbReference type="Pfam" id="PF21953"/>
    </source>
</evidence>
<dbReference type="EMBL" id="JAAVMX010000001">
    <property type="protein sequence ID" value="KAF4513166.1"/>
    <property type="molecule type" value="Genomic_DNA"/>
</dbReference>
<sequence>MPRSSMARSSAVLGALLALARASQPGAVAPVAAPMRDLPWGQLNFLHTTDTHGWLGGHLQEPQYSADWGDYVSFSRHMRKRADDAGLDLLVIDTGDRIEGNGLYDASVPKGRFQYDIFAQQDIHVLTIGNHELYKAYSAAREHNTTLPHFKDAYIASNVNYTDPETGKSEALAQRYRKFRTKNLGLDVVAFGFLFDFTGNANNTVVQPVEDTIKEPWFQQAMREKPDLFLVIGHVGLRMPEFRAIFTALRKQNWHIPIVFFGGHAHVRDALSYDSQSFAMASGRYLETIGWMSIDGIKPKSASQENGPAAAASLSFSRKYMDNNLLGMYYHTGLNKTTFPTKGGEHVSDMIAEARKEMDLDHRHGCAPRNLWMNRAEYPSNASIYSWLQDDVLPDVIVNETRGDKPRLAILNTGGVRFDIFKGPFTRDNTITVSPFANSFKFVPDVPYGVAKRVLGILNSADKVLGAGIADTRLLTIPQQMFAPPSAADEPRLELRSIPGPRPMSRRDSGPDLIAGYTTKDDIGDDGDDTVHEPLTFHHVPNCIQSEIAFPESGEPDAVDLVFVDFIQPWIVPALKLSGGDFGDGDVHMYMEETLTHKLGEWIRENWRC</sequence>
<dbReference type="SUPFAM" id="SSF56300">
    <property type="entry name" value="Metallo-dependent phosphatases"/>
    <property type="match status" value="1"/>
</dbReference>
<feature type="signal peptide" evidence="2">
    <location>
        <begin position="1"/>
        <end position="22"/>
    </location>
</feature>
<dbReference type="InterPro" id="IPR004843">
    <property type="entry name" value="Calcineurin-like_PHP"/>
</dbReference>
<dbReference type="InterPro" id="IPR053828">
    <property type="entry name" value="Nucleosidase_C"/>
</dbReference>
<dbReference type="SUPFAM" id="SSF55816">
    <property type="entry name" value="5'-nucleotidase (syn. UDP-sugar hydrolase), C-terminal domain"/>
    <property type="match status" value="1"/>
</dbReference>
<dbReference type="GO" id="GO:0005829">
    <property type="term" value="C:cytosol"/>
    <property type="evidence" value="ECO:0007669"/>
    <property type="project" value="TreeGrafter"/>
</dbReference>
<dbReference type="InterPro" id="IPR014485">
    <property type="entry name" value="Pesterase_C1039"/>
</dbReference>
<dbReference type="PIRSF" id="PIRSF017316">
    <property type="entry name" value="Pesterase_C1039"/>
    <property type="match status" value="1"/>
</dbReference>
<evidence type="ECO:0000313" key="5">
    <source>
        <dbReference type="EMBL" id="KAF4513166.1"/>
    </source>
</evidence>
<dbReference type="CDD" id="cd07407">
    <property type="entry name" value="MPP_YHR202W_N"/>
    <property type="match status" value="1"/>
</dbReference>
<dbReference type="FunFam" id="3.60.21.10:FF:000043">
    <property type="entry name" value="Ser/Thr protein phosphatase family"/>
    <property type="match status" value="1"/>
</dbReference>
<gene>
    <name evidence="5" type="ORF">G6O67_000470</name>
</gene>
<dbReference type="GO" id="GO:0009166">
    <property type="term" value="P:nucleotide catabolic process"/>
    <property type="evidence" value="ECO:0007669"/>
    <property type="project" value="InterPro"/>
</dbReference>
<evidence type="ECO:0008006" key="7">
    <source>
        <dbReference type="Google" id="ProtNLM"/>
    </source>
</evidence>
<dbReference type="GO" id="GO:0016787">
    <property type="term" value="F:hydrolase activity"/>
    <property type="evidence" value="ECO:0007669"/>
    <property type="project" value="InterPro"/>
</dbReference>
<dbReference type="Pfam" id="PF00149">
    <property type="entry name" value="Metallophos"/>
    <property type="match status" value="1"/>
</dbReference>
<accession>A0A8H4PZ90</accession>
<dbReference type="OrthoDB" id="7722975at2759"/>
<evidence type="ECO:0000259" key="3">
    <source>
        <dbReference type="Pfam" id="PF00149"/>
    </source>
</evidence>
<feature type="domain" description="Putative 5'-nucleotidase C-terminal" evidence="4">
    <location>
        <begin position="370"/>
        <end position="572"/>
    </location>
</feature>
<dbReference type="GO" id="GO:0005576">
    <property type="term" value="C:extracellular region"/>
    <property type="evidence" value="ECO:0007669"/>
    <property type="project" value="UniProtKB-ARBA"/>
</dbReference>
<dbReference type="Gene3D" id="3.60.21.10">
    <property type="match status" value="1"/>
</dbReference>
<dbReference type="InterPro" id="IPR006179">
    <property type="entry name" value="5_nucleotidase/apyrase"/>
</dbReference>
<keyword evidence="2" id="KW-0732">Signal</keyword>
<feature type="domain" description="Calcineurin-like phosphoesterase" evidence="3">
    <location>
        <begin position="44"/>
        <end position="267"/>
    </location>
</feature>
<feature type="region of interest" description="Disordered" evidence="1">
    <location>
        <begin position="485"/>
        <end position="512"/>
    </location>
</feature>
<evidence type="ECO:0000256" key="1">
    <source>
        <dbReference type="SAM" id="MobiDB-lite"/>
    </source>
</evidence>
<dbReference type="Proteomes" id="UP000557566">
    <property type="component" value="Unassembled WGS sequence"/>
</dbReference>
<dbReference type="InterPro" id="IPR036907">
    <property type="entry name" value="5'-Nucleotdase_C_sf"/>
</dbReference>